<keyword evidence="3" id="KW-0731">Sigma factor</keyword>
<dbReference type="InterPro" id="IPR013324">
    <property type="entry name" value="RNA_pol_sigma_r3/r4-like"/>
</dbReference>
<dbReference type="Pfam" id="PF08281">
    <property type="entry name" value="Sigma70_r4_2"/>
    <property type="match status" value="1"/>
</dbReference>
<dbReference type="AlphaFoldDB" id="A0A225DFN6"/>
<sequence length="306" mass="33297">MAARGVIGFVRRFADPDGYARMTDRELLGRFSDVRDETAFETLVARHARLVRSAIVRVLVDPGDIDDATQATFLILVRRAGRTDWEPGLGPWLYGVAHRVAVRLRARNRRRPVSLGNADPGNSAPLPEPGWQETCDLLHTELDRLSDKYRLPLLLCYLEGQTRDEAAAALGVTTGTVKGRVRRGCELLRRRLARRGVSLSVGLLAAVDFACPPALTAAVIRGTPAPRVTELVLEVTRAMTPASNRLFVFGLVAAIGLVAAAGLVVGFSPEPVRPLPAAAPVPRVAPAAEFLVKHPTYTCYSRTRLK</sequence>
<evidence type="ECO:0000313" key="9">
    <source>
        <dbReference type="EMBL" id="OWK40302.1"/>
    </source>
</evidence>
<dbReference type="Pfam" id="PF04542">
    <property type="entry name" value="Sigma70_r2"/>
    <property type="match status" value="1"/>
</dbReference>
<organism evidence="9 10">
    <name type="scientific">Fimbriiglobus ruber</name>
    <dbReference type="NCBI Taxonomy" id="1908690"/>
    <lineage>
        <taxon>Bacteria</taxon>
        <taxon>Pseudomonadati</taxon>
        <taxon>Planctomycetota</taxon>
        <taxon>Planctomycetia</taxon>
        <taxon>Gemmatales</taxon>
        <taxon>Gemmataceae</taxon>
        <taxon>Fimbriiglobus</taxon>
    </lineage>
</organism>
<dbReference type="GO" id="GO:0006352">
    <property type="term" value="P:DNA-templated transcription initiation"/>
    <property type="evidence" value="ECO:0007669"/>
    <property type="project" value="InterPro"/>
</dbReference>
<dbReference type="EMBL" id="NIDE01000008">
    <property type="protein sequence ID" value="OWK40302.1"/>
    <property type="molecule type" value="Genomic_DNA"/>
</dbReference>
<name>A0A225DFN6_9BACT</name>
<comment type="similarity">
    <text evidence="1">Belongs to the sigma-70 factor family. ECF subfamily.</text>
</comment>
<keyword evidence="10" id="KW-1185">Reference proteome</keyword>
<gene>
    <name evidence="9" type="ORF">FRUB_05221</name>
</gene>
<dbReference type="Gene3D" id="1.10.10.10">
    <property type="entry name" value="Winged helix-like DNA-binding domain superfamily/Winged helix DNA-binding domain"/>
    <property type="match status" value="1"/>
</dbReference>
<evidence type="ECO:0000256" key="4">
    <source>
        <dbReference type="ARBA" id="ARBA00023125"/>
    </source>
</evidence>
<evidence type="ECO:0000259" key="8">
    <source>
        <dbReference type="Pfam" id="PF08281"/>
    </source>
</evidence>
<dbReference type="GO" id="GO:0016987">
    <property type="term" value="F:sigma factor activity"/>
    <property type="evidence" value="ECO:0007669"/>
    <property type="project" value="UniProtKB-KW"/>
</dbReference>
<dbReference type="SUPFAM" id="SSF88946">
    <property type="entry name" value="Sigma2 domain of RNA polymerase sigma factors"/>
    <property type="match status" value="1"/>
</dbReference>
<dbReference type="SUPFAM" id="SSF88659">
    <property type="entry name" value="Sigma3 and sigma4 domains of RNA polymerase sigma factors"/>
    <property type="match status" value="1"/>
</dbReference>
<dbReference type="InterPro" id="IPR039425">
    <property type="entry name" value="RNA_pol_sigma-70-like"/>
</dbReference>
<keyword evidence="6" id="KW-1133">Transmembrane helix</keyword>
<keyword evidence="5" id="KW-0804">Transcription</keyword>
<dbReference type="CDD" id="cd06171">
    <property type="entry name" value="Sigma70_r4"/>
    <property type="match status" value="1"/>
</dbReference>
<dbReference type="InterPro" id="IPR036388">
    <property type="entry name" value="WH-like_DNA-bd_sf"/>
</dbReference>
<dbReference type="InterPro" id="IPR013325">
    <property type="entry name" value="RNA_pol_sigma_r2"/>
</dbReference>
<feature type="transmembrane region" description="Helical" evidence="6">
    <location>
        <begin position="246"/>
        <end position="267"/>
    </location>
</feature>
<comment type="caution">
    <text evidence="9">The sequence shown here is derived from an EMBL/GenBank/DDBJ whole genome shotgun (WGS) entry which is preliminary data.</text>
</comment>
<feature type="domain" description="RNA polymerase sigma-70 region 2" evidence="7">
    <location>
        <begin position="43"/>
        <end position="111"/>
    </location>
</feature>
<evidence type="ECO:0000313" key="10">
    <source>
        <dbReference type="Proteomes" id="UP000214646"/>
    </source>
</evidence>
<evidence type="ECO:0000256" key="3">
    <source>
        <dbReference type="ARBA" id="ARBA00023082"/>
    </source>
</evidence>
<protein>
    <submittedName>
        <fullName evidence="9">High-affnity carbon uptake protein Hat/HatR</fullName>
    </submittedName>
</protein>
<evidence type="ECO:0000256" key="2">
    <source>
        <dbReference type="ARBA" id="ARBA00023015"/>
    </source>
</evidence>
<keyword evidence="2" id="KW-0805">Transcription regulation</keyword>
<accession>A0A225DFN6</accession>
<evidence type="ECO:0000256" key="5">
    <source>
        <dbReference type="ARBA" id="ARBA00023163"/>
    </source>
</evidence>
<dbReference type="InterPro" id="IPR014284">
    <property type="entry name" value="RNA_pol_sigma-70_dom"/>
</dbReference>
<dbReference type="RefSeq" id="WP_161967602.1">
    <property type="nucleotide sequence ID" value="NZ_NIDE01000008.1"/>
</dbReference>
<dbReference type="InterPro" id="IPR013249">
    <property type="entry name" value="RNA_pol_sigma70_r4_t2"/>
</dbReference>
<feature type="domain" description="RNA polymerase sigma factor 70 region 4 type 2" evidence="8">
    <location>
        <begin position="137"/>
        <end position="187"/>
    </location>
</feature>
<keyword evidence="4" id="KW-0238">DNA-binding</keyword>
<dbReference type="Proteomes" id="UP000214646">
    <property type="component" value="Unassembled WGS sequence"/>
</dbReference>
<dbReference type="PANTHER" id="PTHR43133">
    <property type="entry name" value="RNA POLYMERASE ECF-TYPE SIGMA FACTO"/>
    <property type="match status" value="1"/>
</dbReference>
<dbReference type="OrthoDB" id="291047at2"/>
<dbReference type="PANTHER" id="PTHR43133:SF8">
    <property type="entry name" value="RNA POLYMERASE SIGMA FACTOR HI_1459-RELATED"/>
    <property type="match status" value="1"/>
</dbReference>
<dbReference type="Gene3D" id="1.10.1740.10">
    <property type="match status" value="1"/>
</dbReference>
<dbReference type="NCBIfam" id="TIGR02937">
    <property type="entry name" value="sigma70-ECF"/>
    <property type="match status" value="1"/>
</dbReference>
<proteinExistence type="inferred from homology"/>
<dbReference type="InterPro" id="IPR007627">
    <property type="entry name" value="RNA_pol_sigma70_r2"/>
</dbReference>
<evidence type="ECO:0000259" key="7">
    <source>
        <dbReference type="Pfam" id="PF04542"/>
    </source>
</evidence>
<keyword evidence="6" id="KW-0472">Membrane</keyword>
<evidence type="ECO:0000256" key="6">
    <source>
        <dbReference type="SAM" id="Phobius"/>
    </source>
</evidence>
<keyword evidence="6" id="KW-0812">Transmembrane</keyword>
<evidence type="ECO:0000256" key="1">
    <source>
        <dbReference type="ARBA" id="ARBA00010641"/>
    </source>
</evidence>
<dbReference type="GO" id="GO:0003677">
    <property type="term" value="F:DNA binding"/>
    <property type="evidence" value="ECO:0007669"/>
    <property type="project" value="UniProtKB-KW"/>
</dbReference>
<reference evidence="10" key="1">
    <citation type="submission" date="2017-06" db="EMBL/GenBank/DDBJ databases">
        <title>Genome analysis of Fimbriiglobus ruber SP5, the first member of the order Planctomycetales with confirmed chitinolytic capability.</title>
        <authorList>
            <person name="Ravin N.V."/>
            <person name="Rakitin A.L."/>
            <person name="Ivanova A.A."/>
            <person name="Beletsky A.V."/>
            <person name="Kulichevskaya I.S."/>
            <person name="Mardanov A.V."/>
            <person name="Dedysh S.N."/>
        </authorList>
    </citation>
    <scope>NUCLEOTIDE SEQUENCE [LARGE SCALE GENOMIC DNA]</scope>
    <source>
        <strain evidence="10">SP5</strain>
    </source>
</reference>